<keyword evidence="11" id="KW-0238">DNA-binding</keyword>
<keyword evidence="15" id="KW-1185">Reference proteome</keyword>
<dbReference type="PRINTS" id="PR00228">
    <property type="entry name" value="GEMCOATCLVL1"/>
</dbReference>
<dbReference type="GO" id="GO:0005198">
    <property type="term" value="F:structural molecule activity"/>
    <property type="evidence" value="ECO:0007669"/>
    <property type="project" value="InterPro"/>
</dbReference>
<evidence type="ECO:0000256" key="10">
    <source>
        <dbReference type="ARBA" id="ARBA00023124"/>
    </source>
</evidence>
<keyword evidence="6" id="KW-0479">Metal-binding</keyword>
<keyword evidence="4" id="KW-0235">DNA replication</keyword>
<dbReference type="Pfam" id="PF00799">
    <property type="entry name" value="Gemini_AL1"/>
    <property type="match status" value="1"/>
</dbReference>
<dbReference type="InterPro" id="IPR049912">
    <property type="entry name" value="CRESS_DNA_REP"/>
</dbReference>
<evidence type="ECO:0000256" key="5">
    <source>
        <dbReference type="ARBA" id="ARBA00022722"/>
    </source>
</evidence>
<gene>
    <name evidence="14" type="ORF">RHSIM_Rhsim10G0100100</name>
</gene>
<evidence type="ECO:0000256" key="9">
    <source>
        <dbReference type="ARBA" id="ARBA00022801"/>
    </source>
</evidence>
<dbReference type="AlphaFoldDB" id="A0A834GBJ3"/>
<evidence type="ECO:0000313" key="14">
    <source>
        <dbReference type="EMBL" id="KAF7130585.1"/>
    </source>
</evidence>
<reference evidence="14" key="1">
    <citation type="submission" date="2019-11" db="EMBL/GenBank/DDBJ databases">
        <authorList>
            <person name="Liu Y."/>
            <person name="Hou J."/>
            <person name="Li T.-Q."/>
            <person name="Guan C.-H."/>
            <person name="Wu X."/>
            <person name="Wu H.-Z."/>
            <person name="Ling F."/>
            <person name="Zhang R."/>
            <person name="Shi X.-G."/>
            <person name="Ren J.-P."/>
            <person name="Chen E.-F."/>
            <person name="Sun J.-M."/>
        </authorList>
    </citation>
    <scope>NUCLEOTIDE SEQUENCE</scope>
    <source>
        <strain evidence="14">Adult_tree_wgs_1</strain>
        <tissue evidence="14">Leaves</tissue>
    </source>
</reference>
<dbReference type="GO" id="GO:0016779">
    <property type="term" value="F:nucleotidyltransferase activity"/>
    <property type="evidence" value="ECO:0007669"/>
    <property type="project" value="UniProtKB-KW"/>
</dbReference>
<keyword evidence="10" id="KW-0190">Covalent protein-DNA linkage</keyword>
<dbReference type="InterPro" id="IPR022692">
    <property type="entry name" value="Gemini_AL1_REP_central"/>
</dbReference>
<evidence type="ECO:0000256" key="1">
    <source>
        <dbReference type="ARBA" id="ARBA00006240"/>
    </source>
</evidence>
<dbReference type="PRINTS" id="PR00227">
    <property type="entry name" value="GEMCOATAL1"/>
</dbReference>
<evidence type="ECO:0000256" key="8">
    <source>
        <dbReference type="ARBA" id="ARBA00022759"/>
    </source>
</evidence>
<dbReference type="GO" id="GO:0006260">
    <property type="term" value="P:DNA replication"/>
    <property type="evidence" value="ECO:0007669"/>
    <property type="project" value="UniProtKB-KW"/>
</dbReference>
<evidence type="ECO:0000256" key="2">
    <source>
        <dbReference type="ARBA" id="ARBA00022679"/>
    </source>
</evidence>
<dbReference type="GO" id="GO:0046872">
    <property type="term" value="F:metal ion binding"/>
    <property type="evidence" value="ECO:0007669"/>
    <property type="project" value="UniProtKB-KW"/>
</dbReference>
<keyword evidence="7" id="KW-0547">Nucleotide-binding</keyword>
<dbReference type="Proteomes" id="UP000626092">
    <property type="component" value="Unassembled WGS sequence"/>
</dbReference>
<evidence type="ECO:0000256" key="12">
    <source>
        <dbReference type="SAM" id="MobiDB-lite"/>
    </source>
</evidence>
<keyword evidence="9" id="KW-0378">Hydrolase</keyword>
<dbReference type="EMBL" id="WJXA01000010">
    <property type="protein sequence ID" value="KAF7130585.1"/>
    <property type="molecule type" value="Genomic_DNA"/>
</dbReference>
<comment type="similarity">
    <text evidence="1">Belongs to the geminiviridae Rep protein family.</text>
</comment>
<evidence type="ECO:0000256" key="6">
    <source>
        <dbReference type="ARBA" id="ARBA00022723"/>
    </source>
</evidence>
<evidence type="ECO:0000256" key="4">
    <source>
        <dbReference type="ARBA" id="ARBA00022705"/>
    </source>
</evidence>
<protein>
    <recommendedName>
        <fullName evidence="13">CRESS-DNA virus Rep endonuclease domain-containing protein</fullName>
    </recommendedName>
</protein>
<evidence type="ECO:0000313" key="15">
    <source>
        <dbReference type="Proteomes" id="UP000626092"/>
    </source>
</evidence>
<keyword evidence="3" id="KW-0548">Nucleotidyltransferase</keyword>
<comment type="caution">
    <text evidence="14">The sequence shown here is derived from an EMBL/GenBank/DDBJ whole genome shotgun (WGS) entry which is preliminary data.</text>
</comment>
<evidence type="ECO:0000256" key="3">
    <source>
        <dbReference type="ARBA" id="ARBA00022695"/>
    </source>
</evidence>
<proteinExistence type="inferred from homology"/>
<keyword evidence="2" id="KW-0808">Transferase</keyword>
<accession>A0A834GBJ3</accession>
<keyword evidence="5" id="KW-0540">Nuclease</keyword>
<dbReference type="Gene3D" id="3.40.1310.20">
    <property type="match status" value="1"/>
</dbReference>
<evidence type="ECO:0000256" key="11">
    <source>
        <dbReference type="ARBA" id="ARBA00023125"/>
    </source>
</evidence>
<dbReference type="OrthoDB" id="1716563at2759"/>
<evidence type="ECO:0000256" key="7">
    <source>
        <dbReference type="ARBA" id="ARBA00022741"/>
    </source>
</evidence>
<name>A0A834GBJ3_RHOSS</name>
<sequence>MCKELHEDGEPHLHVLLQLEGRYQLTNPRFFDLVSPNKSAHFHCNIQAASSSSDVKSYIEKGGEYIDWGEFQIDGRSAKGGQQSINAVYADALNASSKHDALQIIKEKDPKSFIFQFHNINANLDKIFCPPPKPYVNPFNPSSFNKKSDMQEWVNINVKDSAARPNRPISIIIEGPSRIGKTHWKEFIGAQKDWQSNCKYGKPVQIKGGIPTIVLCNLGVGSSFYDYLNKEDHGALKAWTTQNATFIFLDETPLYTTTEVSTEPEANSQSIQDQTMEN</sequence>
<dbReference type="PROSITE" id="PS52020">
    <property type="entry name" value="CRESS_DNA_REP"/>
    <property type="match status" value="1"/>
</dbReference>
<dbReference type="GO" id="GO:0003677">
    <property type="term" value="F:DNA binding"/>
    <property type="evidence" value="ECO:0007669"/>
    <property type="project" value="UniProtKB-KW"/>
</dbReference>
<dbReference type="GO" id="GO:0016888">
    <property type="term" value="F:DNA endonuclease activity, producing 5'-phosphomonoesters"/>
    <property type="evidence" value="ECO:0007669"/>
    <property type="project" value="InterPro"/>
</dbReference>
<organism evidence="14 15">
    <name type="scientific">Rhododendron simsii</name>
    <name type="common">Sims's rhododendron</name>
    <dbReference type="NCBI Taxonomy" id="118357"/>
    <lineage>
        <taxon>Eukaryota</taxon>
        <taxon>Viridiplantae</taxon>
        <taxon>Streptophyta</taxon>
        <taxon>Embryophyta</taxon>
        <taxon>Tracheophyta</taxon>
        <taxon>Spermatophyta</taxon>
        <taxon>Magnoliopsida</taxon>
        <taxon>eudicotyledons</taxon>
        <taxon>Gunneridae</taxon>
        <taxon>Pentapetalae</taxon>
        <taxon>asterids</taxon>
        <taxon>Ericales</taxon>
        <taxon>Ericaceae</taxon>
        <taxon>Ericoideae</taxon>
        <taxon>Rhodoreae</taxon>
        <taxon>Rhododendron</taxon>
    </lineage>
</organism>
<dbReference type="Pfam" id="PF08283">
    <property type="entry name" value="Gemini_AL1_M"/>
    <property type="match status" value="1"/>
</dbReference>
<feature type="region of interest" description="Disordered" evidence="12">
    <location>
        <begin position="259"/>
        <end position="278"/>
    </location>
</feature>
<evidence type="ECO:0000259" key="13">
    <source>
        <dbReference type="PROSITE" id="PS52020"/>
    </source>
</evidence>
<feature type="domain" description="CRESS-DNA virus Rep endonuclease" evidence="13">
    <location>
        <begin position="1"/>
        <end position="71"/>
    </location>
</feature>
<dbReference type="InterPro" id="IPR001191">
    <property type="entry name" value="Gemini_AL1_REP"/>
</dbReference>
<keyword evidence="8" id="KW-0255">Endonuclease</keyword>
<dbReference type="InterPro" id="IPR001301">
    <property type="entry name" value="Gemini_AL1_CLV"/>
</dbReference>
<dbReference type="SUPFAM" id="SSF55464">
    <property type="entry name" value="Origin of replication-binding domain, RBD-like"/>
    <property type="match status" value="1"/>
</dbReference>
<dbReference type="GO" id="GO:0000166">
    <property type="term" value="F:nucleotide binding"/>
    <property type="evidence" value="ECO:0007669"/>
    <property type="project" value="UniProtKB-KW"/>
</dbReference>